<reference evidence="2" key="1">
    <citation type="submission" date="2021-05" db="EMBL/GenBank/DDBJ databases">
        <authorList>
            <person name="Alioto T."/>
            <person name="Alioto T."/>
            <person name="Gomez Garrido J."/>
        </authorList>
    </citation>
    <scope>NUCLEOTIDE SEQUENCE</scope>
</reference>
<feature type="region of interest" description="Disordered" evidence="1">
    <location>
        <begin position="1"/>
        <end position="35"/>
    </location>
</feature>
<proteinExistence type="predicted"/>
<feature type="compositionally biased region" description="Polar residues" evidence="1">
    <location>
        <begin position="1"/>
        <end position="14"/>
    </location>
</feature>
<protein>
    <submittedName>
        <fullName evidence="2">Uncharacterized protein</fullName>
    </submittedName>
</protein>
<accession>A0A8D9ETE5</accession>
<organism evidence="2">
    <name type="scientific">Cacopsylla melanoneura</name>
    <dbReference type="NCBI Taxonomy" id="428564"/>
    <lineage>
        <taxon>Eukaryota</taxon>
        <taxon>Metazoa</taxon>
        <taxon>Ecdysozoa</taxon>
        <taxon>Arthropoda</taxon>
        <taxon>Hexapoda</taxon>
        <taxon>Insecta</taxon>
        <taxon>Pterygota</taxon>
        <taxon>Neoptera</taxon>
        <taxon>Paraneoptera</taxon>
        <taxon>Hemiptera</taxon>
        <taxon>Sternorrhyncha</taxon>
        <taxon>Psylloidea</taxon>
        <taxon>Psyllidae</taxon>
        <taxon>Psyllinae</taxon>
        <taxon>Cacopsylla</taxon>
    </lineage>
</organism>
<dbReference type="AlphaFoldDB" id="A0A8D9ETE5"/>
<evidence type="ECO:0000256" key="1">
    <source>
        <dbReference type="SAM" id="MobiDB-lite"/>
    </source>
</evidence>
<sequence>MMTSLKSTLSSPVNKKTRDFYRKPLRSNSRKTKNSSRLRLSILFNLLKTITRKINDNLKLSKAQYSQIPTANAKLIPNDRRKICLQKIISRVFAQKFKIIL</sequence>
<evidence type="ECO:0000313" key="2">
    <source>
        <dbReference type="EMBL" id="CAG6763380.1"/>
    </source>
</evidence>
<name>A0A8D9ETE5_9HEMI</name>
<dbReference type="EMBL" id="HBUF01563302">
    <property type="protein sequence ID" value="CAG6763380.1"/>
    <property type="molecule type" value="Transcribed_RNA"/>
</dbReference>
<feature type="compositionally biased region" description="Basic residues" evidence="1">
    <location>
        <begin position="23"/>
        <end position="35"/>
    </location>
</feature>